<keyword evidence="2" id="KW-1185">Reference proteome</keyword>
<organism evidence="1 2">
    <name type="scientific">Pigmentiphaga kullae</name>
    <dbReference type="NCBI Taxonomy" id="151784"/>
    <lineage>
        <taxon>Bacteria</taxon>
        <taxon>Pseudomonadati</taxon>
        <taxon>Pseudomonadota</taxon>
        <taxon>Betaproteobacteria</taxon>
        <taxon>Burkholderiales</taxon>
        <taxon>Alcaligenaceae</taxon>
        <taxon>Pigmentiphaga</taxon>
    </lineage>
</organism>
<dbReference type="RefSeq" id="WP_130357132.1">
    <property type="nucleotide sequence ID" value="NZ_SGXC01000001.1"/>
</dbReference>
<accession>A0A4Q7NLY6</accession>
<dbReference type="SUPFAM" id="SSF53850">
    <property type="entry name" value="Periplasmic binding protein-like II"/>
    <property type="match status" value="1"/>
</dbReference>
<comment type="caution">
    <text evidence="1">The sequence shown here is derived from an EMBL/GenBank/DDBJ whole genome shotgun (WGS) entry which is preliminary data.</text>
</comment>
<proteinExistence type="predicted"/>
<dbReference type="AlphaFoldDB" id="A0A4Q7NLY6"/>
<dbReference type="OrthoDB" id="8689594at2"/>
<sequence length="298" mass="33031">MTTAHATRVTLKTNLADSPVAAAMKDGRVASDIVRLDFCGPKTAHDGFKPMIRDNAFDAGELAIVTYLQAKAYGKPFVILPAPMVGRFQHHCVGFNKEFGHLDPQDIEGKKVGVRTYAQTTGLWVRGILQHEYGVDPNKVEWYTVDESHLAEYRDPPNCHMLPKGSSIPEMMLNGELAAAILGNDMPKDPRVQTLVPEPIAAAKAWYQREGVVPINHVFAVHQDVTRKHPEAVREIYRMIAESRALAPAAALETLPPLGLEANRKGLEMAIEWSYEQKIIPRRFTVDELFDDVTGALG</sequence>
<evidence type="ECO:0000313" key="2">
    <source>
        <dbReference type="Proteomes" id="UP000292445"/>
    </source>
</evidence>
<protein>
    <submittedName>
        <fullName evidence="1">4,5-dihydroxyphthalate decarboxylase</fullName>
    </submittedName>
</protein>
<reference evidence="1 2" key="1">
    <citation type="submission" date="2019-02" db="EMBL/GenBank/DDBJ databases">
        <title>Genomic Encyclopedia of Type Strains, Phase IV (KMG-IV): sequencing the most valuable type-strain genomes for metagenomic binning, comparative biology and taxonomic classification.</title>
        <authorList>
            <person name="Goeker M."/>
        </authorList>
    </citation>
    <scope>NUCLEOTIDE SEQUENCE [LARGE SCALE GENOMIC DNA]</scope>
    <source>
        <strain evidence="1 2">K24</strain>
    </source>
</reference>
<evidence type="ECO:0000313" key="1">
    <source>
        <dbReference type="EMBL" id="RZS86002.1"/>
    </source>
</evidence>
<name>A0A4Q7NLY6_9BURK</name>
<dbReference type="Proteomes" id="UP000292445">
    <property type="component" value="Unassembled WGS sequence"/>
</dbReference>
<dbReference type="EMBL" id="SGXC01000001">
    <property type="protein sequence ID" value="RZS86002.1"/>
    <property type="molecule type" value="Genomic_DNA"/>
</dbReference>
<gene>
    <name evidence="1" type="ORF">EV675_2035</name>
</gene>